<evidence type="ECO:0000313" key="11">
    <source>
        <dbReference type="EMBL" id="SFM73855.1"/>
    </source>
</evidence>
<comment type="similarity">
    <text evidence="10">Belongs to the CRISPR-associated endonuclease Cas1 family.</text>
</comment>
<evidence type="ECO:0000313" key="12">
    <source>
        <dbReference type="Proteomes" id="UP000199611"/>
    </source>
</evidence>
<dbReference type="NCBIfam" id="TIGR00287">
    <property type="entry name" value="cas1"/>
    <property type="match status" value="1"/>
</dbReference>
<name>A0A1I4TB21_9BACT</name>
<dbReference type="HAMAP" id="MF_01470">
    <property type="entry name" value="Cas1"/>
    <property type="match status" value="1"/>
</dbReference>
<evidence type="ECO:0000256" key="7">
    <source>
        <dbReference type="ARBA" id="ARBA00023125"/>
    </source>
</evidence>
<evidence type="ECO:0000256" key="9">
    <source>
        <dbReference type="ARBA" id="ARBA00038592"/>
    </source>
</evidence>
<proteinExistence type="inferred from homology"/>
<dbReference type="GO" id="GO:0051607">
    <property type="term" value="P:defense response to virus"/>
    <property type="evidence" value="ECO:0007669"/>
    <property type="project" value="UniProtKB-UniRule"/>
</dbReference>
<organism evidence="11 12">
    <name type="scientific">Thermodesulforhabdus norvegica</name>
    <dbReference type="NCBI Taxonomy" id="39841"/>
    <lineage>
        <taxon>Bacteria</taxon>
        <taxon>Pseudomonadati</taxon>
        <taxon>Thermodesulfobacteriota</taxon>
        <taxon>Syntrophobacteria</taxon>
        <taxon>Syntrophobacterales</taxon>
        <taxon>Thermodesulforhabdaceae</taxon>
        <taxon>Thermodesulforhabdus</taxon>
    </lineage>
</organism>
<dbReference type="GO" id="GO:0003677">
    <property type="term" value="F:DNA binding"/>
    <property type="evidence" value="ECO:0007669"/>
    <property type="project" value="UniProtKB-KW"/>
</dbReference>
<dbReference type="AlphaFoldDB" id="A0A1I4TB21"/>
<evidence type="ECO:0000256" key="5">
    <source>
        <dbReference type="ARBA" id="ARBA00022842"/>
    </source>
</evidence>
<dbReference type="Proteomes" id="UP000199611">
    <property type="component" value="Unassembled WGS sequence"/>
</dbReference>
<dbReference type="InterPro" id="IPR050646">
    <property type="entry name" value="Cas1"/>
</dbReference>
<reference evidence="11 12" key="1">
    <citation type="submission" date="2016-10" db="EMBL/GenBank/DDBJ databases">
        <authorList>
            <person name="de Groot N.N."/>
        </authorList>
    </citation>
    <scope>NUCLEOTIDE SEQUENCE [LARGE SCALE GENOMIC DNA]</scope>
    <source>
        <strain evidence="11 12">DSM 9990</strain>
    </source>
</reference>
<evidence type="ECO:0000256" key="4">
    <source>
        <dbReference type="ARBA" id="ARBA00022801"/>
    </source>
</evidence>
<evidence type="ECO:0000256" key="6">
    <source>
        <dbReference type="ARBA" id="ARBA00023118"/>
    </source>
</evidence>
<dbReference type="PANTHER" id="PTHR34353">
    <property type="entry name" value="CRISPR-ASSOCIATED ENDONUCLEASE CAS1 1"/>
    <property type="match status" value="1"/>
</dbReference>
<evidence type="ECO:0000256" key="3">
    <source>
        <dbReference type="ARBA" id="ARBA00022759"/>
    </source>
</evidence>
<dbReference type="Gene3D" id="3.100.10.20">
    <property type="entry name" value="CRISPR-associated endonuclease Cas1, N-terminal domain"/>
    <property type="match status" value="1"/>
</dbReference>
<dbReference type="InterPro" id="IPR002729">
    <property type="entry name" value="CRISPR-assoc_Cas1"/>
</dbReference>
<dbReference type="Pfam" id="PF01867">
    <property type="entry name" value="Cas_Cas1"/>
    <property type="match status" value="1"/>
</dbReference>
<dbReference type="RefSeq" id="WP_093394422.1">
    <property type="nucleotide sequence ID" value="NZ_FOUU01000003.1"/>
</dbReference>
<dbReference type="GO" id="GO:0016787">
    <property type="term" value="F:hydrolase activity"/>
    <property type="evidence" value="ECO:0007669"/>
    <property type="project" value="UniProtKB-KW"/>
</dbReference>
<dbReference type="Gene3D" id="1.20.120.920">
    <property type="entry name" value="CRISPR-associated endonuclease Cas1, C-terminal domain"/>
    <property type="match status" value="1"/>
</dbReference>
<feature type="binding site" evidence="10">
    <location>
        <position position="239"/>
    </location>
    <ligand>
        <name>Mn(2+)</name>
        <dbReference type="ChEBI" id="CHEBI:29035"/>
    </ligand>
</feature>
<keyword evidence="1 10" id="KW-0540">Nuclease</keyword>
<dbReference type="GO" id="GO:0046872">
    <property type="term" value="F:metal ion binding"/>
    <property type="evidence" value="ECO:0007669"/>
    <property type="project" value="UniProtKB-UniRule"/>
</dbReference>
<dbReference type="GO" id="GO:0043571">
    <property type="term" value="P:maintenance of CRISPR repeat elements"/>
    <property type="evidence" value="ECO:0007669"/>
    <property type="project" value="UniProtKB-UniRule"/>
</dbReference>
<accession>A0A1I4TB21</accession>
<dbReference type="PANTHER" id="PTHR34353:SF2">
    <property type="entry name" value="CRISPR-ASSOCIATED ENDONUCLEASE CAS1 1"/>
    <property type="match status" value="1"/>
</dbReference>
<sequence>MEKFYVLESGAYIKKEGAVLAVFRGRQKIGEIPLRGLKQLVLVGRSSFSGAVLDVLIRERIETVLLTPEGRFRARLVVDEHAHVERRRAQYLVLSDPEASLNVARKIVSAKLRDMAHFLMRKSEGGKEELLRESAIQIRALARLAEETPSLETLRGLEGHGSSVYFSVFSRLIGNKSFFFEERSRRPPRDPVNAMLSFVYTLLTGEVLTAVQSVGLDPYLGALHAVEYGRPSLACDLVEEWRTFMGERFVLRLINLGMVKPEDFVFRTSVAADGVDEEDLRKNRPVEMKPAMLRAFLQAYEKWMQTRLRCPLTGQKRNFRGLIHDQSRRFARFLLGEDDEYRPFPWWEVA</sequence>
<keyword evidence="4 10" id="KW-0378">Hydrolase</keyword>
<keyword evidence="3 10" id="KW-0255">Endonuclease</keyword>
<keyword evidence="7 10" id="KW-0238">DNA-binding</keyword>
<dbReference type="EC" id="3.1.-.-" evidence="10"/>
<feature type="binding site" evidence="10">
    <location>
        <position position="158"/>
    </location>
    <ligand>
        <name>Mn(2+)</name>
        <dbReference type="ChEBI" id="CHEBI:29035"/>
    </ligand>
</feature>
<dbReference type="OrthoDB" id="9803119at2"/>
<dbReference type="InterPro" id="IPR042211">
    <property type="entry name" value="CRISPR-assoc_Cas1_N"/>
</dbReference>
<gene>
    <name evidence="10" type="primary">cas1</name>
    <name evidence="11" type="ORF">SAMN05660836_01319</name>
</gene>
<evidence type="ECO:0000256" key="8">
    <source>
        <dbReference type="ARBA" id="ARBA00023211"/>
    </source>
</evidence>
<evidence type="ECO:0000256" key="1">
    <source>
        <dbReference type="ARBA" id="ARBA00022722"/>
    </source>
</evidence>
<keyword evidence="5 10" id="KW-0460">Magnesium</keyword>
<dbReference type="CDD" id="cd09634">
    <property type="entry name" value="Cas1_I-II-III"/>
    <property type="match status" value="1"/>
</dbReference>
<keyword evidence="2 10" id="KW-0479">Metal-binding</keyword>
<dbReference type="STRING" id="39841.SAMN05660836_01319"/>
<feature type="binding site" evidence="10">
    <location>
        <position position="224"/>
    </location>
    <ligand>
        <name>Mn(2+)</name>
        <dbReference type="ChEBI" id="CHEBI:29035"/>
    </ligand>
</feature>
<comment type="function">
    <text evidence="10">CRISPR (clustered regularly interspaced short palindromic repeat), is an adaptive immune system that provides protection against mobile genetic elements (viruses, transposable elements and conjugative plasmids). CRISPR clusters contain spacers, sequences complementary to antecedent mobile elements, and target invading nucleic acids. CRISPR clusters are transcribed and processed into CRISPR RNA (crRNA). Acts as a dsDNA endonuclease. Involved in the integration of spacer DNA into the CRISPR cassette.</text>
</comment>
<evidence type="ECO:0000256" key="2">
    <source>
        <dbReference type="ARBA" id="ARBA00022723"/>
    </source>
</evidence>
<comment type="cofactor">
    <cofactor evidence="10">
        <name>Mg(2+)</name>
        <dbReference type="ChEBI" id="CHEBI:18420"/>
    </cofactor>
    <cofactor evidence="10">
        <name>Mn(2+)</name>
        <dbReference type="ChEBI" id="CHEBI:29035"/>
    </cofactor>
</comment>
<comment type="subunit">
    <text evidence="9 10">Homodimer, forms a heterotetramer with a Cas2 homodimer.</text>
</comment>
<dbReference type="EMBL" id="FOUU01000003">
    <property type="protein sequence ID" value="SFM73855.1"/>
    <property type="molecule type" value="Genomic_DNA"/>
</dbReference>
<evidence type="ECO:0000256" key="10">
    <source>
        <dbReference type="HAMAP-Rule" id="MF_01470"/>
    </source>
</evidence>
<keyword evidence="12" id="KW-1185">Reference proteome</keyword>
<protein>
    <recommendedName>
        <fullName evidence="10">CRISPR-associated endonuclease Cas1</fullName>
        <ecNumber evidence="10">3.1.-.-</ecNumber>
    </recommendedName>
</protein>
<dbReference type="InterPro" id="IPR042206">
    <property type="entry name" value="CRISPR-assoc_Cas1_C"/>
</dbReference>
<keyword evidence="8 10" id="KW-0464">Manganese</keyword>
<keyword evidence="6 10" id="KW-0051">Antiviral defense</keyword>
<dbReference type="GO" id="GO:0004519">
    <property type="term" value="F:endonuclease activity"/>
    <property type="evidence" value="ECO:0007669"/>
    <property type="project" value="UniProtKB-UniRule"/>
</dbReference>